<dbReference type="Gene3D" id="2.60.40.10">
    <property type="entry name" value="Immunoglobulins"/>
    <property type="match status" value="2"/>
</dbReference>
<dbReference type="Pfam" id="PF00395">
    <property type="entry name" value="SLH"/>
    <property type="match status" value="3"/>
</dbReference>
<evidence type="ECO:0000259" key="2">
    <source>
        <dbReference type="PROSITE" id="PS51272"/>
    </source>
</evidence>
<dbReference type="Pfam" id="PF20578">
    <property type="entry name" value="aBig_2"/>
    <property type="match status" value="1"/>
</dbReference>
<sequence>MITRVLLKRFTIRLLLGLMLVSSMPFSSLFTLPAQANGPDGSDGWTECAAEGVACTFSGTKEVRFWGIGTPAIPANYSYTSQLLTGGTLCTSAAFGYSDPAPGTRKRCYYRNVQLDSKVTSMTSAHDKKVTVTFHVYAIQAGSLEDLKSKITVKKTGETGYSALGTEDTVANPTSTATSSTVEINFKDALVGSENAIQIAPEAFKDSNGDPIEIPVTSSVVGEAPDGSLGWTNCSALYGFCNFTGTKEVRLWGTGAPAIPADYDFVARISTDSTYCSVSAFGGIDPAFGTVERCYYRDVQLDSAVTTTMSGPNNKATLTFHTYAKQTGTLDDLKRKITVKKTGEAAYSALGAEDTVANLTSTAGSSTLVIKFKDTLVGPENTIQIAPGAFKDSNGQPIHLPVTVSITSLPTGPDGSPGWTDCGDEGGNCSFRGTKEVRLWGIGPNYGFITHIFRDITDSPRCQTYFIGNYDPAPGSPKRCYYRDVQLDSAMTTVVSGLNNKVTFTFNMYAVQAGAIEDLKRKIMVKRTGDSAYSALGAEDTVANPTSTAISSTLEINFKNPLVGSGNAIQIAPEAFKDTNGELIDLLVSTALKEPLAIDAAPDGSLGWTFCAAENGNCSFTGRKEVRFWAIDQPDKFQSIVSTNDTACTLASFGNRDPASESAKRCYYRDVQLDNNVLTVVSGSNSKVKVTFNTYAIQAGTLEDFKSKISIKKTGDSAYTALDTEDTLANATSTATSSTFEINFKNALVGSENAIRIGSNAFKDSNGQFIDITVNSNVVGVIPDGSPGWTYCAADGENCSFAGPKEVRYWGIGTPAPNYGYRSKVISGGTVCTMAAFGNTDPANGTFKACYYRDVQLDYNVSTVVSGHNNKVTLTFSTYAIQAGTLEELKNHIAVKKTGDTIFAALSPEDVVANKVSTAASSTLEITFKDTLVGSGNTIQIAPGAFKDGNGQLIDIAITSSLTLLGLGPDGSAGWTNCAADGGGCSFTGTKEVRYWGIGTPAVPANYGFSSQIITSYTACSIAAFGSIDPAPGTSKKCYYRDVQLDSAVKTVVSGINNKVKMTFNTYAIQAGTLEELKSKITVKRTGEAAYKALGAEDTVANPTSTAMLSTLEFNFKDPLTGSDNVIQIAPGTFKDSNGQPIDIPVTSLLTLLPAAPDGSLGWTYCAEEGKFCIFTGKKEVRYWGIGTPAVPANYGFRSLVITDVTACSKAAFGNVDPAFGTTKRCFYRDIQLDNNVKTVVSGLNTKVTFTFNTYAIQAGSLADLKSKMTVKKTGASTYTALGTEDTVANLTSTADSSTLEINFKDTLVGSGNTLQIAPGAFKDSNGLSINITITSSLTLLPTAPDGTFVWTDCAAENGNCIFTGTKEVRYWGIGAPAVPANYGYLSKVVTIGIGCSGDEFGGMDPAPNTYKRCYYRAVQLDSAVNSSISGRHNKVTVTFHMYAIQAGTLDELKSKITVKRAGQTAYTALGAEDTVEILSSTAVTSTLEINFKDALVGSGNTLQIAAGAFKDSNGQPINLLVSSPLTMPLEVDAVAANATVITGTAEAGSRVTVSAGAGLLGTVVVTDGTFAIPIPVQTVGKTLTIIAKHAANNVSLTATVTVTADVTAPTAPIVNTVNMEDTFVTGSAEAGSTVKVKAGASLLGTGLAAAGGAYSVPIAAQAAGTQLTITATDAGLNESLPTRVIVAQTDKQAVTAAIQALAITYGGSDGAASVTQAVGLPATGINGTTVVWASNHTAINAATGRVTRPSHGAGNTTVTLTATISKGAASEIKAFTLIVAAETASNNADLSGLRVSSGTWNETLDAAVTSYRLSVPNSIASLTVTPTAADGMASVKVNGAIVASGDPSAAIPLNVGANTIIVDVTAQGGTTTKTYLIHVTRVSNEAVLSGLTVDQGTLTFKPSELAYRVDVASTVTSLLWTVTKANPNQTLTVTGVTSNSTSITGNVYAYTVPSLNVGTNLINIQVTAEDGLATNTYQLTVNRAPVVPVVSSNADLSAVLLSSGVLNPIFASGTKTYTSSVGNEISRLTVTASVYDSQATMTVNGIAAASGLASEAISLRVGPNPITLVVTAQDGSIKTYIVTVTRGDSTPVVVPGDSHTTPPLDTTVTSTDGNLTLAIGQTGKVSLNQEVMISIPADASAKELKITIDKILNTQQLVTDKEVLASPIFEISKNFTENFSKPITLTFAFDKASLQGGQTAAVFYYDEVHKVWVEVPGGTISGNQITVTVNHFTKYAVFAVGQAAVAATNFSDIAGHWGETGIKQAVEDGIVSGYPDGTFKPNRIVTRAEFAVMLMNTLKPQGEGAKLSFTDGVDIGVWAQIAISLAVREGWMNGYDDGSFRPNAEITRAEMAVVIAGALGKPVGANAATHFADDTDIPLWAKSSVAAVQQAGIMQGKDAGQFAPQDRATRAEAVKVLLKAKAQKSNGSQ</sequence>
<dbReference type="Gene3D" id="2.60.220.30">
    <property type="match status" value="1"/>
</dbReference>
<evidence type="ECO:0000256" key="1">
    <source>
        <dbReference type="SAM" id="SignalP"/>
    </source>
</evidence>
<gene>
    <name evidence="3" type="ORF">GCM10008018_18340</name>
</gene>
<organism evidence="3 4">
    <name type="scientific">Paenibacillus marchantiophytorum</name>
    <dbReference type="NCBI Taxonomy" id="1619310"/>
    <lineage>
        <taxon>Bacteria</taxon>
        <taxon>Bacillati</taxon>
        <taxon>Bacillota</taxon>
        <taxon>Bacilli</taxon>
        <taxon>Bacillales</taxon>
        <taxon>Paenibacillaceae</taxon>
        <taxon>Paenibacillus</taxon>
    </lineage>
</organism>
<keyword evidence="4" id="KW-1185">Reference proteome</keyword>
<dbReference type="Pfam" id="PF17936">
    <property type="entry name" value="Big_6"/>
    <property type="match status" value="2"/>
</dbReference>
<protein>
    <recommendedName>
        <fullName evidence="2">SLH domain-containing protein</fullName>
    </recommendedName>
</protein>
<evidence type="ECO:0000313" key="4">
    <source>
        <dbReference type="Proteomes" id="UP000615455"/>
    </source>
</evidence>
<proteinExistence type="predicted"/>
<dbReference type="InterPro" id="IPR041498">
    <property type="entry name" value="Big_6"/>
</dbReference>
<dbReference type="Pfam" id="PF12733">
    <property type="entry name" value="Cadherin-like"/>
    <property type="match status" value="3"/>
</dbReference>
<accession>A0ABQ2BSP7</accession>
<dbReference type="PANTHER" id="PTHR43308">
    <property type="entry name" value="OUTER MEMBRANE PROTEIN ALPHA-RELATED"/>
    <property type="match status" value="1"/>
</dbReference>
<dbReference type="InterPro" id="IPR001119">
    <property type="entry name" value="SLH_dom"/>
</dbReference>
<dbReference type="Proteomes" id="UP000615455">
    <property type="component" value="Unassembled WGS sequence"/>
</dbReference>
<dbReference type="InterPro" id="IPR051465">
    <property type="entry name" value="Cell_Envelope_Struct_Comp"/>
</dbReference>
<dbReference type="EMBL" id="BMHE01000006">
    <property type="protein sequence ID" value="GGI46687.1"/>
    <property type="molecule type" value="Genomic_DNA"/>
</dbReference>
<feature type="chain" id="PRO_5047320926" description="SLH domain-containing protein" evidence="1">
    <location>
        <begin position="37"/>
        <end position="2430"/>
    </location>
</feature>
<dbReference type="InterPro" id="IPR046780">
    <property type="entry name" value="aBig_2"/>
</dbReference>
<dbReference type="InterPro" id="IPR025883">
    <property type="entry name" value="Cadherin-like_domain"/>
</dbReference>
<dbReference type="PANTHER" id="PTHR43308:SF5">
    <property type="entry name" value="S-LAYER PROTEIN _ PEPTIDOGLYCAN ENDO-BETA-N-ACETYLGLUCOSAMINIDASE"/>
    <property type="match status" value="1"/>
</dbReference>
<dbReference type="InterPro" id="IPR013783">
    <property type="entry name" value="Ig-like_fold"/>
</dbReference>
<feature type="domain" description="SLH" evidence="2">
    <location>
        <begin position="2246"/>
        <end position="2309"/>
    </location>
</feature>
<reference evidence="4" key="1">
    <citation type="journal article" date="2019" name="Int. J. Syst. Evol. Microbiol.">
        <title>The Global Catalogue of Microorganisms (GCM) 10K type strain sequencing project: providing services to taxonomists for standard genome sequencing and annotation.</title>
        <authorList>
            <consortium name="The Broad Institute Genomics Platform"/>
            <consortium name="The Broad Institute Genome Sequencing Center for Infectious Disease"/>
            <person name="Wu L."/>
            <person name="Ma J."/>
        </authorList>
    </citation>
    <scope>NUCLEOTIDE SEQUENCE [LARGE SCALE GENOMIC DNA]</scope>
    <source>
        <strain evidence="4">CGMCC 1.15043</strain>
    </source>
</reference>
<comment type="caution">
    <text evidence="3">The sequence shown here is derived from an EMBL/GenBank/DDBJ whole genome shotgun (WGS) entry which is preliminary data.</text>
</comment>
<feature type="domain" description="SLH" evidence="2">
    <location>
        <begin position="2372"/>
        <end position="2430"/>
    </location>
</feature>
<name>A0ABQ2BSP7_9BACL</name>
<feature type="domain" description="SLH" evidence="2">
    <location>
        <begin position="2310"/>
        <end position="2370"/>
    </location>
</feature>
<dbReference type="RefSeq" id="WP_189010519.1">
    <property type="nucleotide sequence ID" value="NZ_BMHE01000006.1"/>
</dbReference>
<evidence type="ECO:0000313" key="3">
    <source>
        <dbReference type="EMBL" id="GGI46687.1"/>
    </source>
</evidence>
<dbReference type="PROSITE" id="PS51272">
    <property type="entry name" value="SLH"/>
    <property type="match status" value="3"/>
</dbReference>
<keyword evidence="1" id="KW-0732">Signal</keyword>
<feature type="signal peptide" evidence="1">
    <location>
        <begin position="1"/>
        <end position="36"/>
    </location>
</feature>